<dbReference type="NCBIfam" id="TIGR02284">
    <property type="entry name" value="PA2169 family four-helix-bundle protein"/>
    <property type="match status" value="1"/>
</dbReference>
<sequence length="157" mass="18157">MQQSTREPLDILHDLVEINNDRIEGYSKAIELLPGGQHTDLRSIFEKYRDQSADFKTEIAPLVLQIGQDLTDHTRLSGKIFRAWMSLKSTFSSADRLNVLELAEQGEEEFDKVYQNFLENEIGEDNPIREMLLRQSQEQKAAYDHIKILHDNAKVNV</sequence>
<dbReference type="OrthoDB" id="282393at2"/>
<dbReference type="InterPro" id="IPR009078">
    <property type="entry name" value="Ferritin-like_SF"/>
</dbReference>
<dbReference type="InterPro" id="IPR019052">
    <property type="entry name" value="DUF2383"/>
</dbReference>
<dbReference type="InterPro" id="IPR012347">
    <property type="entry name" value="Ferritin-like"/>
</dbReference>
<organism evidence="2 3">
    <name type="scientific">Sphingobacterium corticibacter</name>
    <dbReference type="NCBI Taxonomy" id="2171749"/>
    <lineage>
        <taxon>Bacteria</taxon>
        <taxon>Pseudomonadati</taxon>
        <taxon>Bacteroidota</taxon>
        <taxon>Sphingobacteriia</taxon>
        <taxon>Sphingobacteriales</taxon>
        <taxon>Sphingobacteriaceae</taxon>
        <taxon>Sphingobacterium</taxon>
    </lineage>
</organism>
<protein>
    <recommendedName>
        <fullName evidence="1">DUF2383 domain-containing protein</fullName>
    </recommendedName>
</protein>
<evidence type="ECO:0000259" key="1">
    <source>
        <dbReference type="Pfam" id="PF09537"/>
    </source>
</evidence>
<proteinExistence type="predicted"/>
<evidence type="ECO:0000313" key="2">
    <source>
        <dbReference type="EMBL" id="PVH24379.1"/>
    </source>
</evidence>
<comment type="caution">
    <text evidence="2">The sequence shown here is derived from an EMBL/GenBank/DDBJ whole genome shotgun (WGS) entry which is preliminary data.</text>
</comment>
<dbReference type="Proteomes" id="UP000245627">
    <property type="component" value="Unassembled WGS sequence"/>
</dbReference>
<feature type="domain" description="DUF2383" evidence="1">
    <location>
        <begin position="9"/>
        <end position="119"/>
    </location>
</feature>
<dbReference type="AlphaFoldDB" id="A0A2T8HG06"/>
<name>A0A2T8HG06_9SPHI</name>
<dbReference type="EMBL" id="QDKG01000006">
    <property type="protein sequence ID" value="PVH24379.1"/>
    <property type="molecule type" value="Genomic_DNA"/>
</dbReference>
<gene>
    <name evidence="2" type="ORF">DC487_14960</name>
</gene>
<dbReference type="InterPro" id="IPR011971">
    <property type="entry name" value="CHP02284"/>
</dbReference>
<reference evidence="2 3" key="1">
    <citation type="submission" date="2018-04" db="EMBL/GenBank/DDBJ databases">
        <title>Sphingobacterium cortibacter sp. nov.</title>
        <authorList>
            <person name="Li Y."/>
        </authorList>
    </citation>
    <scope>NUCLEOTIDE SEQUENCE [LARGE SCALE GENOMIC DNA]</scope>
    <source>
        <strain evidence="2 3">2c-3</strain>
    </source>
</reference>
<accession>A0A2T8HG06</accession>
<dbReference type="SUPFAM" id="SSF47240">
    <property type="entry name" value="Ferritin-like"/>
    <property type="match status" value="1"/>
</dbReference>
<dbReference type="Gene3D" id="1.20.1260.10">
    <property type="match status" value="1"/>
</dbReference>
<dbReference type="Pfam" id="PF09537">
    <property type="entry name" value="DUF2383"/>
    <property type="match status" value="1"/>
</dbReference>
<dbReference type="RefSeq" id="WP_116776777.1">
    <property type="nucleotide sequence ID" value="NZ_QDKG01000006.1"/>
</dbReference>
<evidence type="ECO:0000313" key="3">
    <source>
        <dbReference type="Proteomes" id="UP000245627"/>
    </source>
</evidence>
<keyword evidence="3" id="KW-1185">Reference proteome</keyword>